<comment type="caution">
    <text evidence="2">The sequence shown here is derived from an EMBL/GenBank/DDBJ whole genome shotgun (WGS) entry which is preliminary data.</text>
</comment>
<reference evidence="3" key="1">
    <citation type="journal article" date="2019" name="Int. J. Syst. Evol. Microbiol.">
        <title>The Global Catalogue of Microorganisms (GCM) 10K type strain sequencing project: providing services to taxonomists for standard genome sequencing and annotation.</title>
        <authorList>
            <consortium name="The Broad Institute Genomics Platform"/>
            <consortium name="The Broad Institute Genome Sequencing Center for Infectious Disease"/>
            <person name="Wu L."/>
            <person name="Ma J."/>
        </authorList>
    </citation>
    <scope>NUCLEOTIDE SEQUENCE [LARGE SCALE GENOMIC DNA]</scope>
    <source>
        <strain evidence="3">JCM 15443</strain>
    </source>
</reference>
<dbReference type="InterPro" id="IPR036061">
    <property type="entry name" value="CheW-like_dom_sf"/>
</dbReference>
<dbReference type="Pfam" id="PF01584">
    <property type="entry name" value="CheW"/>
    <property type="match status" value="1"/>
</dbReference>
<keyword evidence="3" id="KW-1185">Reference proteome</keyword>
<accession>A0ABQ2GJQ2</accession>
<evidence type="ECO:0000313" key="2">
    <source>
        <dbReference type="EMBL" id="GGL98768.1"/>
    </source>
</evidence>
<organism evidence="2 3">
    <name type="scientific">Deinococcus aerophilus</name>
    <dbReference type="NCBI Taxonomy" id="522488"/>
    <lineage>
        <taxon>Bacteria</taxon>
        <taxon>Thermotogati</taxon>
        <taxon>Deinococcota</taxon>
        <taxon>Deinococci</taxon>
        <taxon>Deinococcales</taxon>
        <taxon>Deinococcaceae</taxon>
        <taxon>Deinococcus</taxon>
    </lineage>
</organism>
<proteinExistence type="predicted"/>
<dbReference type="SUPFAM" id="SSF50341">
    <property type="entry name" value="CheW-like"/>
    <property type="match status" value="1"/>
</dbReference>
<dbReference type="Proteomes" id="UP000661918">
    <property type="component" value="Unassembled WGS sequence"/>
</dbReference>
<feature type="domain" description="CheW-like" evidence="1">
    <location>
        <begin position="2"/>
        <end position="137"/>
    </location>
</feature>
<dbReference type="PROSITE" id="PS50851">
    <property type="entry name" value="CHEW"/>
    <property type="match status" value="1"/>
</dbReference>
<name>A0ABQ2GJQ2_9DEIO</name>
<dbReference type="EMBL" id="BMOM01000002">
    <property type="protein sequence ID" value="GGL98768.1"/>
    <property type="molecule type" value="Genomic_DNA"/>
</dbReference>
<sequence>MAETFLLFRSSSRMLALPTRQTRQVLPLGHVSPLPATGGSLLGLMPAGGRAVPLVNLALLAELSAEPQEAAPLVLLCDHAGEALLLPIEEVLGNVTEETAPTPGAALLQDATFGATRASLLNLTALVGAIGTRLQPA</sequence>
<evidence type="ECO:0000259" key="1">
    <source>
        <dbReference type="PROSITE" id="PS50851"/>
    </source>
</evidence>
<dbReference type="InterPro" id="IPR002545">
    <property type="entry name" value="CheW-lke_dom"/>
</dbReference>
<gene>
    <name evidence="2" type="ORF">GCM10010841_04030</name>
</gene>
<protein>
    <recommendedName>
        <fullName evidence="1">CheW-like domain-containing protein</fullName>
    </recommendedName>
</protein>
<dbReference type="RefSeq" id="WP_188900830.1">
    <property type="nucleotide sequence ID" value="NZ_BMOM01000002.1"/>
</dbReference>
<evidence type="ECO:0000313" key="3">
    <source>
        <dbReference type="Proteomes" id="UP000661918"/>
    </source>
</evidence>